<evidence type="ECO:0000313" key="1">
    <source>
        <dbReference type="EMBL" id="KAF9448941.1"/>
    </source>
</evidence>
<sequence length="516" mass="58920">MSIGQGSEVLRASGSPLDEIRFIENGTLRLDGLILQLRNKRADLLRRLNTIHSSTSVLPYEIISSIFQHVSPPIDFESRDFRTEYAHRPVTVYQLTKKSDFEDPGPFIPVMLGVISSHWRSIAWSTQELWTSIALEVKEAKAQSQACLLDLYFRNAKDLRVSLELDFREYFRSNRAQNSSGDESALAPMHAVILKYASKIHSFRLSAVPSGWVNTLSGVFTSLADLALGWPTNGQVNPSHQFSFVDIVTLRRVTIRRLWAPLKLPWTQIVVLDLDRMTIDTCVELLIGCRNLEEYSVREPSFTPSDRRHPSLDGIITLDNLRNLIWSCLPDAWSIAMLDHVRFSRLEQLEWHGFPGDQNRNRFRGFFAQLPLTLQTLGLARCDSSEGLHDILSNVPQLAHLRLLACQSRFCLSVIHCLTPHISRETQEPVLLPVLSFLTVDRCDEMQQFGLKGSLLFQEFLVMLRGRSTALTNQDFGLHFKPHIRWRTEVQQILKKAVREGVNLKIVEGDKVVDWL</sequence>
<accession>A0A9P6C1X7</accession>
<protein>
    <recommendedName>
        <fullName evidence="3">F-box domain-containing protein</fullName>
    </recommendedName>
</protein>
<keyword evidence="2" id="KW-1185">Reference proteome</keyword>
<dbReference type="AlphaFoldDB" id="A0A9P6C1X7"/>
<dbReference type="InterPro" id="IPR032675">
    <property type="entry name" value="LRR_dom_sf"/>
</dbReference>
<comment type="caution">
    <text evidence="1">The sequence shown here is derived from an EMBL/GenBank/DDBJ whole genome shotgun (WGS) entry which is preliminary data.</text>
</comment>
<organism evidence="1 2">
    <name type="scientific">Macrolepiota fuliginosa MF-IS2</name>
    <dbReference type="NCBI Taxonomy" id="1400762"/>
    <lineage>
        <taxon>Eukaryota</taxon>
        <taxon>Fungi</taxon>
        <taxon>Dikarya</taxon>
        <taxon>Basidiomycota</taxon>
        <taxon>Agaricomycotina</taxon>
        <taxon>Agaricomycetes</taxon>
        <taxon>Agaricomycetidae</taxon>
        <taxon>Agaricales</taxon>
        <taxon>Agaricineae</taxon>
        <taxon>Agaricaceae</taxon>
        <taxon>Macrolepiota</taxon>
    </lineage>
</organism>
<dbReference type="SUPFAM" id="SSF52047">
    <property type="entry name" value="RNI-like"/>
    <property type="match status" value="1"/>
</dbReference>
<dbReference type="EMBL" id="MU151145">
    <property type="protein sequence ID" value="KAF9448941.1"/>
    <property type="molecule type" value="Genomic_DNA"/>
</dbReference>
<reference evidence="1" key="1">
    <citation type="submission" date="2020-11" db="EMBL/GenBank/DDBJ databases">
        <authorList>
            <consortium name="DOE Joint Genome Institute"/>
            <person name="Ahrendt S."/>
            <person name="Riley R."/>
            <person name="Andreopoulos W."/>
            <person name="Labutti K."/>
            <person name="Pangilinan J."/>
            <person name="Ruiz-Duenas F.J."/>
            <person name="Barrasa J.M."/>
            <person name="Sanchez-Garcia M."/>
            <person name="Camarero S."/>
            <person name="Miyauchi S."/>
            <person name="Serrano A."/>
            <person name="Linde D."/>
            <person name="Babiker R."/>
            <person name="Drula E."/>
            <person name="Ayuso-Fernandez I."/>
            <person name="Pacheco R."/>
            <person name="Padilla G."/>
            <person name="Ferreira P."/>
            <person name="Barriuso J."/>
            <person name="Kellner H."/>
            <person name="Castanera R."/>
            <person name="Alfaro M."/>
            <person name="Ramirez L."/>
            <person name="Pisabarro A.G."/>
            <person name="Kuo A."/>
            <person name="Tritt A."/>
            <person name="Lipzen A."/>
            <person name="He G."/>
            <person name="Yan M."/>
            <person name="Ng V."/>
            <person name="Cullen D."/>
            <person name="Martin F."/>
            <person name="Rosso M.-N."/>
            <person name="Henrissat B."/>
            <person name="Hibbett D."/>
            <person name="Martinez A.T."/>
            <person name="Grigoriev I.V."/>
        </authorList>
    </citation>
    <scope>NUCLEOTIDE SEQUENCE</scope>
    <source>
        <strain evidence="1">MF-IS2</strain>
    </source>
</reference>
<name>A0A9P6C1X7_9AGAR</name>
<dbReference type="Gene3D" id="3.80.10.10">
    <property type="entry name" value="Ribonuclease Inhibitor"/>
    <property type="match status" value="1"/>
</dbReference>
<proteinExistence type="predicted"/>
<dbReference type="Proteomes" id="UP000807342">
    <property type="component" value="Unassembled WGS sequence"/>
</dbReference>
<gene>
    <name evidence="1" type="ORF">P691DRAFT_775045</name>
</gene>
<dbReference type="OrthoDB" id="3024348at2759"/>
<evidence type="ECO:0008006" key="3">
    <source>
        <dbReference type="Google" id="ProtNLM"/>
    </source>
</evidence>
<evidence type="ECO:0000313" key="2">
    <source>
        <dbReference type="Proteomes" id="UP000807342"/>
    </source>
</evidence>